<accession>A0ABN6DB63</accession>
<dbReference type="EMBL" id="AP024238">
    <property type="protein sequence ID" value="BCO29220.1"/>
    <property type="molecule type" value="Genomic_DNA"/>
</dbReference>
<organism evidence="1 2">
    <name type="scientific">Rhodoferax lithotrophicus</name>
    <dbReference type="NCBI Taxonomy" id="2798804"/>
    <lineage>
        <taxon>Bacteria</taxon>
        <taxon>Pseudomonadati</taxon>
        <taxon>Pseudomonadota</taxon>
        <taxon>Betaproteobacteria</taxon>
        <taxon>Burkholderiales</taxon>
        <taxon>Comamonadaceae</taxon>
        <taxon>Rhodoferax</taxon>
    </lineage>
</organism>
<protein>
    <submittedName>
        <fullName evidence="1">Uncharacterized protein</fullName>
    </submittedName>
</protein>
<gene>
    <name evidence="1" type="ORF">MIZ03_4133</name>
</gene>
<evidence type="ECO:0000313" key="1">
    <source>
        <dbReference type="EMBL" id="BCO29220.1"/>
    </source>
</evidence>
<evidence type="ECO:0000313" key="2">
    <source>
        <dbReference type="Proteomes" id="UP000824366"/>
    </source>
</evidence>
<dbReference type="Proteomes" id="UP000824366">
    <property type="component" value="Chromosome"/>
</dbReference>
<keyword evidence="2" id="KW-1185">Reference proteome</keyword>
<proteinExistence type="predicted"/>
<reference evidence="1 2" key="1">
    <citation type="journal article" date="2021" name="Microbiol. Spectr.">
        <title>A Single Bacterium Capable of Oxidation and Reduction of Iron at Circumneutral pH.</title>
        <authorList>
            <person name="Kato S."/>
            <person name="Ohkuma M."/>
        </authorList>
    </citation>
    <scope>NUCLEOTIDE SEQUENCE [LARGE SCALE GENOMIC DNA]</scope>
    <source>
        <strain evidence="1 2">MIZ03</strain>
    </source>
</reference>
<sequence>MPILKVVSHLLRRLLHHHVCCGYSNISSSFWLQIQVMIGDD</sequence>
<name>A0ABN6DB63_9BURK</name>